<feature type="transmembrane region" description="Helical" evidence="9">
    <location>
        <begin position="180"/>
        <end position="199"/>
    </location>
</feature>
<dbReference type="AlphaFoldDB" id="A0A1I3DR17"/>
<keyword evidence="5" id="KW-0997">Cell inner membrane</keyword>
<dbReference type="Proteomes" id="UP000297963">
    <property type="component" value="Unassembled WGS sequence"/>
</dbReference>
<dbReference type="EMBL" id="SOFE01000010">
    <property type="protein sequence ID" value="TFB86308.1"/>
    <property type="molecule type" value="Genomic_DNA"/>
</dbReference>
<dbReference type="GO" id="GO:0015920">
    <property type="term" value="P:lipopolysaccharide transport"/>
    <property type="evidence" value="ECO:0007669"/>
    <property type="project" value="TreeGrafter"/>
</dbReference>
<dbReference type="PANTHER" id="PTHR30413">
    <property type="entry name" value="INNER MEMBRANE TRANSPORT PERMEASE"/>
    <property type="match status" value="1"/>
</dbReference>
<evidence type="ECO:0000256" key="9">
    <source>
        <dbReference type="RuleBase" id="RU361157"/>
    </source>
</evidence>
<evidence type="ECO:0000256" key="5">
    <source>
        <dbReference type="ARBA" id="ARBA00022519"/>
    </source>
</evidence>
<reference evidence="11 13" key="1">
    <citation type="submission" date="2016-10" db="EMBL/GenBank/DDBJ databases">
        <authorList>
            <person name="Varghese N."/>
            <person name="Submissions S."/>
        </authorList>
    </citation>
    <scope>NUCLEOTIDE SEQUENCE [LARGE SCALE GENOMIC DNA]</scope>
    <source>
        <strain evidence="11 13">GMCC 1.11211</strain>
    </source>
</reference>
<evidence type="ECO:0000256" key="1">
    <source>
        <dbReference type="ARBA" id="ARBA00004429"/>
    </source>
</evidence>
<evidence type="ECO:0000256" key="7">
    <source>
        <dbReference type="ARBA" id="ARBA00022989"/>
    </source>
</evidence>
<evidence type="ECO:0000256" key="8">
    <source>
        <dbReference type="ARBA" id="ARBA00023136"/>
    </source>
</evidence>
<evidence type="ECO:0000256" key="2">
    <source>
        <dbReference type="ARBA" id="ARBA00007783"/>
    </source>
</evidence>
<feature type="transmembrane region" description="Helical" evidence="9">
    <location>
        <begin position="245"/>
        <end position="267"/>
    </location>
</feature>
<dbReference type="InterPro" id="IPR013525">
    <property type="entry name" value="ABC2_TM"/>
</dbReference>
<comment type="subcellular location">
    <subcellularLocation>
        <location evidence="1">Cell inner membrane</location>
        <topology evidence="1">Multi-pass membrane protein</topology>
    </subcellularLocation>
    <subcellularLocation>
        <location evidence="9">Cell membrane</location>
        <topology evidence="9">Multi-pass membrane protein</topology>
    </subcellularLocation>
</comment>
<name>A0A1I3DR17_9MICO</name>
<dbReference type="GO" id="GO:0005886">
    <property type="term" value="C:plasma membrane"/>
    <property type="evidence" value="ECO:0007669"/>
    <property type="project" value="UniProtKB-SubCell"/>
</dbReference>
<dbReference type="PANTHER" id="PTHR30413:SF8">
    <property type="entry name" value="TRANSPORT PERMEASE PROTEIN"/>
    <property type="match status" value="1"/>
</dbReference>
<evidence type="ECO:0000313" key="11">
    <source>
        <dbReference type="EMBL" id="SFH89008.1"/>
    </source>
</evidence>
<organism evidence="12 14">
    <name type="scientific">Cryobacterium levicorallinum</name>
    <dbReference type="NCBI Taxonomy" id="995038"/>
    <lineage>
        <taxon>Bacteria</taxon>
        <taxon>Bacillati</taxon>
        <taxon>Actinomycetota</taxon>
        <taxon>Actinomycetes</taxon>
        <taxon>Micrococcales</taxon>
        <taxon>Microbacteriaceae</taxon>
        <taxon>Cryobacterium</taxon>
    </lineage>
</organism>
<protein>
    <recommendedName>
        <fullName evidence="9">Transport permease protein</fullName>
    </recommendedName>
</protein>
<reference evidence="12 14" key="2">
    <citation type="submission" date="2019-03" db="EMBL/GenBank/DDBJ databases">
        <title>Genomics of glacier-inhabiting Cryobacterium strains.</title>
        <authorList>
            <person name="Liu Q."/>
            <person name="Xin Y.-H."/>
        </authorList>
    </citation>
    <scope>NUCLEOTIDE SEQUENCE [LARGE SCALE GENOMIC DNA]</scope>
    <source>
        <strain evidence="12 14">Hh34</strain>
    </source>
</reference>
<dbReference type="STRING" id="995038.SAMN05216274_12011"/>
<evidence type="ECO:0000256" key="6">
    <source>
        <dbReference type="ARBA" id="ARBA00022692"/>
    </source>
</evidence>
<keyword evidence="3 9" id="KW-0813">Transport</keyword>
<keyword evidence="4 9" id="KW-1003">Cell membrane</keyword>
<dbReference type="EMBL" id="FOPW01000020">
    <property type="protein sequence ID" value="SFH89008.1"/>
    <property type="molecule type" value="Genomic_DNA"/>
</dbReference>
<keyword evidence="6 9" id="KW-0812">Transmembrane</keyword>
<accession>A0A1I3DR17</accession>
<sequence length="278" mass="31202">MAVSSEFKRSRELFINLTQRELKGKYKRTVLGQLWSLANPLALMLVYTFVFAFIFRIAPPVGSPSGLDAFPLWLLCGLLPWIFFSNVVQQGMGVLLANEGLIKKVYFPRNVLIFSSAASLAVNWGIEMLVLIVALVIAGAYGVILWLPVIVFFMSLLAVFAVGIALMLSIANVHFRDTQYFVGIILQLGMYLTPVIYPISLVQAQSDRFGSLFGWFTLVDLYRLNPMERFLSAFRSLLYDNAWPALGDTVACVLISAIVFALGWVVFRRNERKLAEIL</sequence>
<feature type="domain" description="ABC transmembrane type-2" evidence="10">
    <location>
        <begin position="31"/>
        <end position="270"/>
    </location>
</feature>
<keyword evidence="8 9" id="KW-0472">Membrane</keyword>
<evidence type="ECO:0000313" key="14">
    <source>
        <dbReference type="Proteomes" id="UP000297963"/>
    </source>
</evidence>
<feature type="transmembrane region" description="Helical" evidence="9">
    <location>
        <begin position="143"/>
        <end position="168"/>
    </location>
</feature>
<keyword evidence="13" id="KW-1185">Reference proteome</keyword>
<evidence type="ECO:0000313" key="13">
    <source>
        <dbReference type="Proteomes" id="UP000199681"/>
    </source>
</evidence>
<dbReference type="PROSITE" id="PS51012">
    <property type="entry name" value="ABC_TM2"/>
    <property type="match status" value="1"/>
</dbReference>
<keyword evidence="7 9" id="KW-1133">Transmembrane helix</keyword>
<evidence type="ECO:0000259" key="10">
    <source>
        <dbReference type="PROSITE" id="PS51012"/>
    </source>
</evidence>
<dbReference type="Proteomes" id="UP000199681">
    <property type="component" value="Unassembled WGS sequence"/>
</dbReference>
<comment type="similarity">
    <text evidence="2 9">Belongs to the ABC-2 integral membrane protein family.</text>
</comment>
<evidence type="ECO:0000313" key="12">
    <source>
        <dbReference type="EMBL" id="TFB86308.1"/>
    </source>
</evidence>
<feature type="transmembrane region" description="Helical" evidence="9">
    <location>
        <begin position="34"/>
        <end position="58"/>
    </location>
</feature>
<dbReference type="GO" id="GO:0140359">
    <property type="term" value="F:ABC-type transporter activity"/>
    <property type="evidence" value="ECO:0007669"/>
    <property type="project" value="InterPro"/>
</dbReference>
<dbReference type="Pfam" id="PF01061">
    <property type="entry name" value="ABC2_membrane"/>
    <property type="match status" value="1"/>
</dbReference>
<feature type="transmembrane region" description="Helical" evidence="9">
    <location>
        <begin position="110"/>
        <end position="137"/>
    </location>
</feature>
<evidence type="ECO:0000256" key="4">
    <source>
        <dbReference type="ARBA" id="ARBA00022475"/>
    </source>
</evidence>
<gene>
    <name evidence="12" type="ORF">E3O11_05140</name>
    <name evidence="11" type="ORF">SAMN05216274_12011</name>
</gene>
<comment type="caution">
    <text evidence="12">The sequence shown here is derived from an EMBL/GenBank/DDBJ whole genome shotgun (WGS) entry which is preliminary data.</text>
</comment>
<evidence type="ECO:0000256" key="3">
    <source>
        <dbReference type="ARBA" id="ARBA00022448"/>
    </source>
</evidence>
<dbReference type="InterPro" id="IPR047817">
    <property type="entry name" value="ABC2_TM_bact-type"/>
</dbReference>
<proteinExistence type="inferred from homology"/>
<feature type="transmembrane region" description="Helical" evidence="9">
    <location>
        <begin position="70"/>
        <end position="89"/>
    </location>
</feature>